<accession>A0A5J4P273</accession>
<dbReference type="PANTHER" id="PTHR47331:SF5">
    <property type="entry name" value="RIBONUCLEASE H"/>
    <property type="match status" value="1"/>
</dbReference>
<evidence type="ECO:0000313" key="1">
    <source>
        <dbReference type="EMBL" id="KAA3681398.1"/>
    </source>
</evidence>
<dbReference type="PANTHER" id="PTHR47331">
    <property type="entry name" value="PHD-TYPE DOMAIN-CONTAINING PROTEIN"/>
    <property type="match status" value="1"/>
</dbReference>
<proteinExistence type="predicted"/>
<dbReference type="Proteomes" id="UP000324629">
    <property type="component" value="Unassembled WGS sequence"/>
</dbReference>
<protein>
    <submittedName>
        <fullName evidence="1">Uncharacterized protein</fullName>
    </submittedName>
</protein>
<keyword evidence="2" id="KW-1185">Reference proteome</keyword>
<organism evidence="1 2">
    <name type="scientific">Paragonimus westermani</name>
    <dbReference type="NCBI Taxonomy" id="34504"/>
    <lineage>
        <taxon>Eukaryota</taxon>
        <taxon>Metazoa</taxon>
        <taxon>Spiralia</taxon>
        <taxon>Lophotrochozoa</taxon>
        <taxon>Platyhelminthes</taxon>
        <taxon>Trematoda</taxon>
        <taxon>Digenea</taxon>
        <taxon>Plagiorchiida</taxon>
        <taxon>Troglotremata</taxon>
        <taxon>Troglotrematidae</taxon>
        <taxon>Paragonimus</taxon>
    </lineage>
</organism>
<gene>
    <name evidence="1" type="ORF">DEA37_0002537</name>
</gene>
<reference evidence="1 2" key="1">
    <citation type="journal article" date="2019" name="Gigascience">
        <title>Whole-genome sequence of the oriental lung fluke Paragonimus westermani.</title>
        <authorList>
            <person name="Oey H."/>
            <person name="Zakrzewski M."/>
            <person name="Narain K."/>
            <person name="Devi K.R."/>
            <person name="Agatsuma T."/>
            <person name="Nawaratna S."/>
            <person name="Gobert G.N."/>
            <person name="Jones M.K."/>
            <person name="Ragan M.A."/>
            <person name="McManus D.P."/>
            <person name="Krause L."/>
        </authorList>
    </citation>
    <scope>NUCLEOTIDE SEQUENCE [LARGE SCALE GENOMIC DNA]</scope>
    <source>
        <strain evidence="1 2">IND2009</strain>
    </source>
</reference>
<dbReference type="InterPro" id="IPR008042">
    <property type="entry name" value="Retrotrans_Pao"/>
</dbReference>
<dbReference type="Pfam" id="PF05380">
    <property type="entry name" value="Peptidase_A17"/>
    <property type="match status" value="1"/>
</dbReference>
<comment type="caution">
    <text evidence="1">The sequence shown here is derived from an EMBL/GenBank/DDBJ whole genome shotgun (WGS) entry which is preliminary data.</text>
</comment>
<sequence length="173" mass="19387">MVALFGASSLPSCGSPALKQAIDDPDKQDRFKTEMLQKAFYVNDCLWSASTAKDMQATALLRKLAVIRSGSRLTKLCSKVEALIAPVSLTTKRLLQELCRRRVDWEEELATEEEEWLHNLAGLIELRILGCINQMELHGFSDASEASYAAAIYARLVDGGRPIYRSWYSKSQE</sequence>
<name>A0A5J4P273_9TREM</name>
<dbReference type="EMBL" id="QNGE01000208">
    <property type="protein sequence ID" value="KAA3681398.1"/>
    <property type="molecule type" value="Genomic_DNA"/>
</dbReference>
<evidence type="ECO:0000313" key="2">
    <source>
        <dbReference type="Proteomes" id="UP000324629"/>
    </source>
</evidence>
<dbReference type="AlphaFoldDB" id="A0A5J4P273"/>